<dbReference type="InterPro" id="IPR036390">
    <property type="entry name" value="WH_DNA-bd_sf"/>
</dbReference>
<dbReference type="InterPro" id="IPR036388">
    <property type="entry name" value="WH-like_DNA-bd_sf"/>
</dbReference>
<dbReference type="Gene3D" id="1.10.10.10">
    <property type="entry name" value="Winged helix-like DNA-binding domain superfamily/Winged helix DNA-binding domain"/>
    <property type="match status" value="1"/>
</dbReference>
<comment type="caution">
    <text evidence="2">The sequence shown here is derived from an EMBL/GenBank/DDBJ whole genome shotgun (WGS) entry which is preliminary data.</text>
</comment>
<dbReference type="AlphaFoldDB" id="A0A554LW59"/>
<organism evidence="2 3">
    <name type="scientific">Candidatus Berkelbacteria bacterium Licking1014_2</name>
    <dbReference type="NCBI Taxonomy" id="2017146"/>
    <lineage>
        <taxon>Bacteria</taxon>
        <taxon>Candidatus Berkelbacteria</taxon>
    </lineage>
</organism>
<name>A0A554LW59_9BACT</name>
<dbReference type="SUPFAM" id="SSF46785">
    <property type="entry name" value="Winged helix' DNA-binding domain"/>
    <property type="match status" value="1"/>
</dbReference>
<dbReference type="PANTHER" id="PTHR34293">
    <property type="entry name" value="HTH-TYPE TRANSCRIPTIONAL REGULATOR TRMBL2"/>
    <property type="match status" value="1"/>
</dbReference>
<evidence type="ECO:0000313" key="3">
    <source>
        <dbReference type="Proteomes" id="UP000318711"/>
    </source>
</evidence>
<evidence type="ECO:0000313" key="2">
    <source>
        <dbReference type="EMBL" id="TSC97103.1"/>
    </source>
</evidence>
<dbReference type="Pfam" id="PF01978">
    <property type="entry name" value="TrmB"/>
    <property type="match status" value="1"/>
</dbReference>
<feature type="domain" description="Transcription regulator TrmB N-terminal" evidence="1">
    <location>
        <begin position="10"/>
        <end position="76"/>
    </location>
</feature>
<dbReference type="Proteomes" id="UP000318711">
    <property type="component" value="Unassembled WGS sequence"/>
</dbReference>
<dbReference type="InterPro" id="IPR051797">
    <property type="entry name" value="TrmB-like"/>
</dbReference>
<gene>
    <name evidence="2" type="ORF">CEN88_179</name>
</gene>
<sequence>MDNNQLQKILTQIGLSEKEILIYLVCLEIGEASITPICKKVNLPRTTVYQILERLRDKKLIEIVQKNNRRAYFPLSLKNLLSFLKTKQSAMQEQIEIIKEIIPVLSSQYQFSSFQPRVRLFDGKDIRFIYEELLDLPINEVLYTGNSRKIIELLGKRWIKNFIRKRIDRKIKIKAIRDKTGEIDDPFYKPSKESLRSIRLSPEDFESPTHVLIYGNNVALMTTGEENFGLVITSKEFSLTMRNWFLQIWKISTEN</sequence>
<dbReference type="EMBL" id="VMGL01000015">
    <property type="protein sequence ID" value="TSC97103.1"/>
    <property type="molecule type" value="Genomic_DNA"/>
</dbReference>
<protein>
    <submittedName>
        <fullName evidence="2">Transcriptional regulator TrmB</fullName>
    </submittedName>
</protein>
<dbReference type="InterPro" id="IPR002831">
    <property type="entry name" value="Tscrpt_reg_TrmB_N"/>
</dbReference>
<accession>A0A554LW59</accession>
<proteinExistence type="predicted"/>
<evidence type="ECO:0000259" key="1">
    <source>
        <dbReference type="Pfam" id="PF01978"/>
    </source>
</evidence>
<dbReference type="PANTHER" id="PTHR34293:SF1">
    <property type="entry name" value="HTH-TYPE TRANSCRIPTIONAL REGULATOR TRMBL2"/>
    <property type="match status" value="1"/>
</dbReference>
<reference evidence="2 3" key="1">
    <citation type="submission" date="2017-07" db="EMBL/GenBank/DDBJ databases">
        <title>Mechanisms for carbon and nitrogen cycling indicate functional differentiation within the Candidate Phyla Radiation.</title>
        <authorList>
            <person name="Danczak R.E."/>
            <person name="Johnston M.D."/>
            <person name="Kenah C."/>
            <person name="Slattery M."/>
            <person name="Wrighton K.C."/>
            <person name="Wilkins M.J."/>
        </authorList>
    </citation>
    <scope>NUCLEOTIDE SEQUENCE [LARGE SCALE GENOMIC DNA]</scope>
    <source>
        <strain evidence="2">Licking1014_2</strain>
    </source>
</reference>